<accession>A0A6B2R0N7</accession>
<sequence>MRRINPVHAIGALILAFTNSLAFAQSTNYPDKPVTLVVGYAPGGATDRVARLMAKVLTEQTKQTFIVENKPGANSNIAAEQVARSKPDGYTLMVGSIANTINRSLYTKLNYDLLKDFTMVGMLASVPNVLVVNPNVPAKTVSEYIAFAKANPGKLSCASSGSGSSVHLSCELFKMETGTDILHVPYKGSGPAVTDLVGGQVDSMFDNFPASVNQIRSGKLRALGVTNAVRLPFAPELPTLAELGLTGFSVNSWFAIMAPSGTPADVVAKINALVNQALATKEIKEAYFDAGYIEPEKPNTPASFNAFVLSEVERWAKVVKKANIKVD</sequence>
<dbReference type="PANTHER" id="PTHR42928">
    <property type="entry name" value="TRICARBOXYLATE-BINDING PROTEIN"/>
    <property type="match status" value="1"/>
</dbReference>
<evidence type="ECO:0000313" key="3">
    <source>
        <dbReference type="EMBL" id="NDY84326.1"/>
    </source>
</evidence>
<dbReference type="SUPFAM" id="SSF53850">
    <property type="entry name" value="Periplasmic binding protein-like II"/>
    <property type="match status" value="1"/>
</dbReference>
<dbReference type="InterPro" id="IPR005064">
    <property type="entry name" value="BUG"/>
</dbReference>
<proteinExistence type="inferred from homology"/>
<dbReference type="CDD" id="cd13578">
    <property type="entry name" value="PBP2_Bug27"/>
    <property type="match status" value="1"/>
</dbReference>
<comment type="caution">
    <text evidence="3">The sequence shown here is derived from an EMBL/GenBank/DDBJ whole genome shotgun (WGS) entry which is preliminary data.</text>
</comment>
<evidence type="ECO:0000256" key="1">
    <source>
        <dbReference type="ARBA" id="ARBA00006987"/>
    </source>
</evidence>
<dbReference type="Gene3D" id="3.40.190.150">
    <property type="entry name" value="Bordetella uptake gene, domain 1"/>
    <property type="match status" value="1"/>
</dbReference>
<keyword evidence="2" id="KW-0732">Signal</keyword>
<evidence type="ECO:0000256" key="2">
    <source>
        <dbReference type="SAM" id="SignalP"/>
    </source>
</evidence>
<dbReference type="EMBL" id="JAAGRN010000011">
    <property type="protein sequence ID" value="NDY84326.1"/>
    <property type="molecule type" value="Genomic_DNA"/>
</dbReference>
<dbReference type="RefSeq" id="WP_163656197.1">
    <property type="nucleotide sequence ID" value="NZ_JAAGRN010000011.1"/>
</dbReference>
<organism evidence="3">
    <name type="scientific">Sheuella amnicola</name>
    <dbReference type="NCBI Taxonomy" id="2707330"/>
    <lineage>
        <taxon>Bacteria</taxon>
        <taxon>Pseudomonadati</taxon>
        <taxon>Pseudomonadota</taxon>
        <taxon>Betaproteobacteria</taxon>
        <taxon>Burkholderiales</taxon>
        <taxon>Alcaligenaceae</taxon>
        <taxon>Sheuella</taxon>
    </lineage>
</organism>
<dbReference type="AlphaFoldDB" id="A0A6B2R0N7"/>
<dbReference type="InterPro" id="IPR042100">
    <property type="entry name" value="Bug_dom1"/>
</dbReference>
<gene>
    <name evidence="3" type="ORF">G3I67_13920</name>
</gene>
<feature type="signal peptide" evidence="2">
    <location>
        <begin position="1"/>
        <end position="24"/>
    </location>
</feature>
<dbReference type="Pfam" id="PF03401">
    <property type="entry name" value="TctC"/>
    <property type="match status" value="1"/>
</dbReference>
<dbReference type="PIRSF" id="PIRSF017082">
    <property type="entry name" value="YflP"/>
    <property type="match status" value="1"/>
</dbReference>
<protein>
    <submittedName>
        <fullName evidence="3">Tripartite tricarboxylate transporter substrate binding protein</fullName>
    </submittedName>
</protein>
<feature type="chain" id="PRO_5025586005" evidence="2">
    <location>
        <begin position="25"/>
        <end position="327"/>
    </location>
</feature>
<name>A0A6B2R0N7_9BURK</name>
<reference evidence="3" key="1">
    <citation type="submission" date="2020-02" db="EMBL/GenBank/DDBJ databases">
        <authorList>
            <person name="Chen W.-M."/>
        </authorList>
    </citation>
    <scope>NUCLEOTIDE SEQUENCE</scope>
    <source>
        <strain evidence="3">NBD-18</strain>
    </source>
</reference>
<comment type="similarity">
    <text evidence="1">Belongs to the UPF0065 (bug) family.</text>
</comment>
<dbReference type="PANTHER" id="PTHR42928:SF5">
    <property type="entry name" value="BLR1237 PROTEIN"/>
    <property type="match status" value="1"/>
</dbReference>
<dbReference type="Gene3D" id="3.40.190.10">
    <property type="entry name" value="Periplasmic binding protein-like II"/>
    <property type="match status" value="1"/>
</dbReference>